<keyword evidence="7 10" id="KW-0472">Membrane</keyword>
<evidence type="ECO:0000256" key="6">
    <source>
        <dbReference type="ARBA" id="ARBA00023065"/>
    </source>
</evidence>
<evidence type="ECO:0000256" key="5">
    <source>
        <dbReference type="ARBA" id="ARBA00022989"/>
    </source>
</evidence>
<evidence type="ECO:0000256" key="1">
    <source>
        <dbReference type="ARBA" id="ARBA00004141"/>
    </source>
</evidence>
<proteinExistence type="inferred from homology"/>
<comment type="subcellular location">
    <subcellularLocation>
        <location evidence="1">Membrane</location>
        <topology evidence="1">Multi-pass membrane protein</topology>
    </subcellularLocation>
</comment>
<organism evidence="11 12">
    <name type="scientific">Symbiodinium microadriaticum</name>
    <name type="common">Dinoflagellate</name>
    <name type="synonym">Zooxanthella microadriatica</name>
    <dbReference type="NCBI Taxonomy" id="2951"/>
    <lineage>
        <taxon>Eukaryota</taxon>
        <taxon>Sar</taxon>
        <taxon>Alveolata</taxon>
        <taxon>Dinophyceae</taxon>
        <taxon>Suessiales</taxon>
        <taxon>Symbiodiniaceae</taxon>
        <taxon>Symbiodinium</taxon>
    </lineage>
</organism>
<dbReference type="GO" id="GO:0007035">
    <property type="term" value="P:vacuolar acidification"/>
    <property type="evidence" value="ECO:0007669"/>
    <property type="project" value="TreeGrafter"/>
</dbReference>
<dbReference type="GO" id="GO:0046961">
    <property type="term" value="F:proton-transporting ATPase activity, rotational mechanism"/>
    <property type="evidence" value="ECO:0007669"/>
    <property type="project" value="InterPro"/>
</dbReference>
<evidence type="ECO:0000256" key="3">
    <source>
        <dbReference type="ARBA" id="ARBA00022448"/>
    </source>
</evidence>
<feature type="transmembrane region" description="Helical" evidence="10">
    <location>
        <begin position="579"/>
        <end position="602"/>
    </location>
</feature>
<comment type="similarity">
    <text evidence="2">Belongs to the V-ATPase 116 kDa subunit family.</text>
</comment>
<evidence type="ECO:0000256" key="2">
    <source>
        <dbReference type="ARBA" id="ARBA00009904"/>
    </source>
</evidence>
<feature type="transmembrane region" description="Helical" evidence="10">
    <location>
        <begin position="777"/>
        <end position="800"/>
    </location>
</feature>
<evidence type="ECO:0000256" key="8">
    <source>
        <dbReference type="SAM" id="Coils"/>
    </source>
</evidence>
<dbReference type="GO" id="GO:0016471">
    <property type="term" value="C:vacuolar proton-transporting V-type ATPase complex"/>
    <property type="evidence" value="ECO:0007669"/>
    <property type="project" value="TreeGrafter"/>
</dbReference>
<feature type="transmembrane region" description="Helical" evidence="10">
    <location>
        <begin position="462"/>
        <end position="482"/>
    </location>
</feature>
<feature type="transmembrane region" description="Helical" evidence="10">
    <location>
        <begin position="550"/>
        <end position="567"/>
    </location>
</feature>
<reference evidence="11 12" key="1">
    <citation type="submission" date="2016-02" db="EMBL/GenBank/DDBJ databases">
        <title>Genome analysis of coral dinoflagellate symbionts highlights evolutionary adaptations to a symbiotic lifestyle.</title>
        <authorList>
            <person name="Aranda M."/>
            <person name="Li Y."/>
            <person name="Liew Y.J."/>
            <person name="Baumgarten S."/>
            <person name="Simakov O."/>
            <person name="Wilson M."/>
            <person name="Piel J."/>
            <person name="Ashoor H."/>
            <person name="Bougouffa S."/>
            <person name="Bajic V.B."/>
            <person name="Ryu T."/>
            <person name="Ravasi T."/>
            <person name="Bayer T."/>
            <person name="Micklem G."/>
            <person name="Kim H."/>
            <person name="Bhak J."/>
            <person name="Lajeunesse T.C."/>
            <person name="Voolstra C.R."/>
        </authorList>
    </citation>
    <scope>NUCLEOTIDE SEQUENCE [LARGE SCALE GENOMIC DNA]</scope>
    <source>
        <strain evidence="11 12">CCMP2467</strain>
    </source>
</reference>
<dbReference type="PANTHER" id="PTHR11629">
    <property type="entry name" value="VACUOLAR PROTON ATPASES"/>
    <property type="match status" value="1"/>
</dbReference>
<name>A0A1Q9F5A0_SYMMI</name>
<dbReference type="GO" id="GO:0033179">
    <property type="term" value="C:proton-transporting V-type ATPase, V0 domain"/>
    <property type="evidence" value="ECO:0007669"/>
    <property type="project" value="InterPro"/>
</dbReference>
<accession>A0A1Q9F5A0</accession>
<feature type="transmembrane region" description="Helical" evidence="10">
    <location>
        <begin position="1313"/>
        <end position="1334"/>
    </location>
</feature>
<keyword evidence="3" id="KW-0813">Transport</keyword>
<dbReference type="OrthoDB" id="10264220at2759"/>
<evidence type="ECO:0000256" key="9">
    <source>
        <dbReference type="SAM" id="MobiDB-lite"/>
    </source>
</evidence>
<evidence type="ECO:0000313" key="12">
    <source>
        <dbReference type="Proteomes" id="UP000186817"/>
    </source>
</evidence>
<feature type="compositionally biased region" description="Polar residues" evidence="9">
    <location>
        <begin position="1565"/>
        <end position="1575"/>
    </location>
</feature>
<evidence type="ECO:0000256" key="10">
    <source>
        <dbReference type="SAM" id="Phobius"/>
    </source>
</evidence>
<dbReference type="PANTHER" id="PTHR11629:SF63">
    <property type="entry name" value="V-TYPE PROTON ATPASE SUBUNIT A"/>
    <property type="match status" value="1"/>
</dbReference>
<sequence>MGLLRSERMQHGTLVLPAARARDLIDLIGARCKIQIEDMNLKSLHRPYKGPIQRIDEMERKLRFVEEELRRIAGVHISKFGIDSFLEHSHEYKLEHVEVNIAQVYSSFAGLKASSAELIRRRNEALEESHVMQLAAAQIGPAIAEEGRISPGEDPFIVGASRHLRDDSPSPLFYDSMLSAVAGVLPVEIQDRFARALFRASRGNAFTHFQPIAEPMPDVTGGQPVAKSVFVIYFQDQGGTGPSSAMREKINKLCSSFALALYPWPRSMAAAKQRRAQLQEQLQDQSRLLQEHELFLQEEARAILLAPRPGSSSLLGEWRFFCAKEKAIYTILNCFEGNNSLRASCWYACCEEDSIRSLLTTAPTFAMDFASASAMLLPDRGQTGKTAPTYNKANAFTGIFQELVDTYGVPRYREANPALLTTVTFPFLFGVMYGDVGHGLILLSIAMWTFRSRTAETLPDVFRARYLVLLMGIFSVYCGLLYNDFFSVGLCFFPSRWSMPEGRPGAEMKLEPLYDTRNTGGRGPYPFGVDPAWHGAQNELVYMNSLKMKISVLLGVAQMMAGLLLRTGNAIYQGCKMDLLCECLPMILFMLGLFGYMDYMILYKWVTPMDPAPSIINSMIAMASFADDPNGMFHEAISRVLMVTCLLAVPVMLVPKPIYLWVKHRQRQEAAEEQCRRPAVLLTIGSQSPARHLRLRDVEQPSFHEADQAAEDDKFDFSDCIVHQVIETIEFVLGTVSHTASYLRLWALSLAHQQLSLVFFNLILLSGMAMPLPLNIFAMYFCFALWFVVTLAILGGMDVMECFLHTLRLHWVEFQSKFYKADGHAFQPFQHRSVLAQCLKCCQAHVLCNLALGLFKKLPRPYLSPFRNCRLRAEFRRAERCLRLNPDRGMRGWLGVARFLAPGRPSSAAGDADRQVVQLSMTAAAMTKKHSDACRLFERVAGPGEQHHACGKRGTGIHDRDVIRGLHKRFTEQTAQTEGQLQELAKAQERLHECILASASQTSQERGEAEVRLRSQAEELEKRTSQLYFALKQSERQEAQLEATIAIRDASLAATAAFGRRLEEALEAKEGEARQNCEERDQALKKLQDGEEDWRIERLALQKETESLKQDAEHMANKHAEVCGKLFASERAVSLSRAHNEGDSAIRPSIPSHFARALNWYLLLLCHVLAPAHVSSLGASPCASFLHSALPNLPWTRHGKKMPAAPYAWVCYSRSAALMLCSRRLLVAFLLQLRLHLQIPGYSTPLHQQVYFRALCVGRHGLLLHWSLAIRAIALRQRDAGRKTATLPVFVLSVLGLVSYVKGLWPAPVMGDLLLVHAPSLVLFQCLLIFIALVRHVHDSLLAPLGRPRIPAIAAPLIKRKALRVVLLHFVLELAPVHLRYHPAVPILVRVMATAGAKDGGSPAQWWTRFSYHCKTKQKRAKPGTSSDNPASPAAVQIAASPRLRLPAGLHIVGLPRRPNLSQLEALLSHVAGLSPSLAGLEPSFQLEQTRRSSRKIPAFFLSHAAFAIPGLADRILEELLPAAGKDKRGRTKLASPIGTLKISPAQQSATTALPPPPDDRNGGLTPSNTASSCPDTEPHPSDGSGPAAFQGLRLVQFTAGDSEEGWTCVCCRGDILACDKLALLGSNLAQELGSRYPSMDLLDDDGSSSSSDAEMPRYVAGGANMRAVASTPATTMLSVMDVLATAQQTIQLPGQA</sequence>
<keyword evidence="6" id="KW-0406">Ion transport</keyword>
<dbReference type="Proteomes" id="UP000186817">
    <property type="component" value="Unassembled WGS sequence"/>
</dbReference>
<protein>
    <submittedName>
        <fullName evidence="11">V-type proton ATPase 116 kDa subunit a isoform 1</fullName>
    </submittedName>
</protein>
<feature type="transmembrane region" description="Helical" evidence="10">
    <location>
        <begin position="636"/>
        <end position="655"/>
    </location>
</feature>
<evidence type="ECO:0000256" key="7">
    <source>
        <dbReference type="ARBA" id="ARBA00023136"/>
    </source>
</evidence>
<keyword evidence="4 10" id="KW-0812">Transmembrane</keyword>
<feature type="transmembrane region" description="Helical" evidence="10">
    <location>
        <begin position="1285"/>
        <end position="1301"/>
    </location>
</feature>
<keyword evidence="8" id="KW-0175">Coiled coil</keyword>
<evidence type="ECO:0000256" key="4">
    <source>
        <dbReference type="ARBA" id="ARBA00022692"/>
    </source>
</evidence>
<feature type="region of interest" description="Disordered" evidence="9">
    <location>
        <begin position="1527"/>
        <end position="1588"/>
    </location>
</feature>
<dbReference type="EMBL" id="LSRX01000010">
    <property type="protein sequence ID" value="OLQ14846.1"/>
    <property type="molecule type" value="Genomic_DNA"/>
</dbReference>
<comment type="caution">
    <text evidence="11">The sequence shown here is derived from an EMBL/GenBank/DDBJ whole genome shotgun (WGS) entry which is preliminary data.</text>
</comment>
<dbReference type="InterPro" id="IPR002490">
    <property type="entry name" value="V-ATPase_116kDa_su"/>
</dbReference>
<keyword evidence="5 10" id="KW-1133">Transmembrane helix</keyword>
<dbReference type="GO" id="GO:0051117">
    <property type="term" value="F:ATPase binding"/>
    <property type="evidence" value="ECO:0007669"/>
    <property type="project" value="TreeGrafter"/>
</dbReference>
<evidence type="ECO:0000313" key="11">
    <source>
        <dbReference type="EMBL" id="OLQ14846.1"/>
    </source>
</evidence>
<feature type="coiled-coil region" evidence="8">
    <location>
        <begin position="268"/>
        <end position="295"/>
    </location>
</feature>
<dbReference type="Pfam" id="PF01496">
    <property type="entry name" value="V_ATPase_I"/>
    <property type="match status" value="1"/>
</dbReference>
<gene>
    <name evidence="11" type="primary">ATP6V0A1</name>
    <name evidence="11" type="ORF">AK812_SmicGene952</name>
</gene>
<keyword evidence="12" id="KW-1185">Reference proteome</keyword>
<feature type="transmembrane region" description="Helical" evidence="10">
    <location>
        <begin position="427"/>
        <end position="450"/>
    </location>
</feature>